<feature type="compositionally biased region" description="Polar residues" evidence="1">
    <location>
        <begin position="47"/>
        <end position="59"/>
    </location>
</feature>
<dbReference type="Proteomes" id="UP001054945">
    <property type="component" value="Unassembled WGS sequence"/>
</dbReference>
<accession>A0AAV4SF28</accession>
<evidence type="ECO:0000256" key="1">
    <source>
        <dbReference type="SAM" id="MobiDB-lite"/>
    </source>
</evidence>
<proteinExistence type="predicted"/>
<evidence type="ECO:0000313" key="2">
    <source>
        <dbReference type="EMBL" id="GIY31949.1"/>
    </source>
</evidence>
<reference evidence="2 3" key="1">
    <citation type="submission" date="2021-06" db="EMBL/GenBank/DDBJ databases">
        <title>Caerostris extrusa draft genome.</title>
        <authorList>
            <person name="Kono N."/>
            <person name="Arakawa K."/>
        </authorList>
    </citation>
    <scope>NUCLEOTIDE SEQUENCE [LARGE SCALE GENOMIC DNA]</scope>
</reference>
<comment type="caution">
    <text evidence="2">The sequence shown here is derived from an EMBL/GenBank/DDBJ whole genome shotgun (WGS) entry which is preliminary data.</text>
</comment>
<sequence>MKKIPAPRGFQLEPPRDDLIIGAEVTPRSPAVSMNLLFAMTVPSFAGNPSSPAADQSVTRSREGRPLCEVSNGDGQQIIGRRSPSLTLKCPSSDKLLWSRGR</sequence>
<organism evidence="2 3">
    <name type="scientific">Caerostris extrusa</name>
    <name type="common">Bark spider</name>
    <name type="synonym">Caerostris bankana</name>
    <dbReference type="NCBI Taxonomy" id="172846"/>
    <lineage>
        <taxon>Eukaryota</taxon>
        <taxon>Metazoa</taxon>
        <taxon>Ecdysozoa</taxon>
        <taxon>Arthropoda</taxon>
        <taxon>Chelicerata</taxon>
        <taxon>Arachnida</taxon>
        <taxon>Araneae</taxon>
        <taxon>Araneomorphae</taxon>
        <taxon>Entelegynae</taxon>
        <taxon>Araneoidea</taxon>
        <taxon>Araneidae</taxon>
        <taxon>Caerostris</taxon>
    </lineage>
</organism>
<dbReference type="AlphaFoldDB" id="A0AAV4SF28"/>
<feature type="region of interest" description="Disordered" evidence="1">
    <location>
        <begin position="45"/>
        <end position="86"/>
    </location>
</feature>
<gene>
    <name evidence="2" type="ORF">CEXT_693851</name>
</gene>
<protein>
    <submittedName>
        <fullName evidence="2">Uncharacterized protein</fullName>
    </submittedName>
</protein>
<dbReference type="EMBL" id="BPLR01009437">
    <property type="protein sequence ID" value="GIY31949.1"/>
    <property type="molecule type" value="Genomic_DNA"/>
</dbReference>
<name>A0AAV4SF28_CAEEX</name>
<keyword evidence="3" id="KW-1185">Reference proteome</keyword>
<evidence type="ECO:0000313" key="3">
    <source>
        <dbReference type="Proteomes" id="UP001054945"/>
    </source>
</evidence>